<name>A0A6A5ZZT6_9PLEO</name>
<proteinExistence type="predicted"/>
<protein>
    <submittedName>
        <fullName evidence="1">Glycosyltransferase family 8 protein</fullName>
    </submittedName>
</protein>
<evidence type="ECO:0000313" key="2">
    <source>
        <dbReference type="Proteomes" id="UP000799771"/>
    </source>
</evidence>
<dbReference type="RefSeq" id="XP_033518341.1">
    <property type="nucleotide sequence ID" value="XM_033665338.1"/>
</dbReference>
<dbReference type="Gene3D" id="3.90.550.10">
    <property type="entry name" value="Spore Coat Polysaccharide Biosynthesis Protein SpsA, Chain A"/>
    <property type="match status" value="1"/>
</dbReference>
<keyword evidence="2" id="KW-1185">Reference proteome</keyword>
<organism evidence="1 2">
    <name type="scientific">Dothidotthia symphoricarpi CBS 119687</name>
    <dbReference type="NCBI Taxonomy" id="1392245"/>
    <lineage>
        <taxon>Eukaryota</taxon>
        <taxon>Fungi</taxon>
        <taxon>Dikarya</taxon>
        <taxon>Ascomycota</taxon>
        <taxon>Pezizomycotina</taxon>
        <taxon>Dothideomycetes</taxon>
        <taxon>Pleosporomycetidae</taxon>
        <taxon>Pleosporales</taxon>
        <taxon>Dothidotthiaceae</taxon>
        <taxon>Dothidotthia</taxon>
    </lineage>
</organism>
<dbReference type="GeneID" id="54405770"/>
<evidence type="ECO:0000313" key="1">
    <source>
        <dbReference type="EMBL" id="KAF2123948.1"/>
    </source>
</evidence>
<dbReference type="EMBL" id="ML977521">
    <property type="protein sequence ID" value="KAF2123948.1"/>
    <property type="molecule type" value="Genomic_DNA"/>
</dbReference>
<feature type="non-terminal residue" evidence="1">
    <location>
        <position position="246"/>
    </location>
</feature>
<dbReference type="GO" id="GO:0016740">
    <property type="term" value="F:transferase activity"/>
    <property type="evidence" value="ECO:0007669"/>
    <property type="project" value="UniProtKB-KW"/>
</dbReference>
<dbReference type="OrthoDB" id="2014201at2759"/>
<dbReference type="InterPro" id="IPR050587">
    <property type="entry name" value="GNT1/Glycosyltrans_8"/>
</dbReference>
<dbReference type="InterPro" id="IPR029044">
    <property type="entry name" value="Nucleotide-diphossugar_trans"/>
</dbReference>
<gene>
    <name evidence="1" type="ORF">P153DRAFT_327707</name>
</gene>
<accession>A0A6A5ZZT6</accession>
<dbReference type="SUPFAM" id="SSF53448">
    <property type="entry name" value="Nucleotide-diphospho-sugar transferases"/>
    <property type="match status" value="1"/>
</dbReference>
<dbReference type="AlphaFoldDB" id="A0A6A5ZZT6"/>
<sequence>MLIYQLLHDPATRTNTSIPFIVLVTSEVSVENREQLTKDGAQVIEVGEIKFDWVKPRRERWAHVMDKLHVFELTQFDKVLLLDTDIVVTKRVDHIFDDPATQDSPNLQKPDKIYSDEAPQPSSYIMAGNCGPFDKEHPYPVERGTRLNAGFVVLKPSKEMFELYLSVGKTEGKFPGLSPEQDLWNYVHNRDGNMPWKQIDPDWTVNIPSWNDYEHGIATFHEKYWKVAKDNKLRDVLLRSRWKMEG</sequence>
<dbReference type="Proteomes" id="UP000799771">
    <property type="component" value="Unassembled WGS sequence"/>
</dbReference>
<reference evidence="1" key="1">
    <citation type="journal article" date="2020" name="Stud. Mycol.">
        <title>101 Dothideomycetes genomes: a test case for predicting lifestyles and emergence of pathogens.</title>
        <authorList>
            <person name="Haridas S."/>
            <person name="Albert R."/>
            <person name="Binder M."/>
            <person name="Bloem J."/>
            <person name="Labutti K."/>
            <person name="Salamov A."/>
            <person name="Andreopoulos B."/>
            <person name="Baker S."/>
            <person name="Barry K."/>
            <person name="Bills G."/>
            <person name="Bluhm B."/>
            <person name="Cannon C."/>
            <person name="Castanera R."/>
            <person name="Culley D."/>
            <person name="Daum C."/>
            <person name="Ezra D."/>
            <person name="Gonzalez J."/>
            <person name="Henrissat B."/>
            <person name="Kuo A."/>
            <person name="Liang C."/>
            <person name="Lipzen A."/>
            <person name="Lutzoni F."/>
            <person name="Magnuson J."/>
            <person name="Mondo S."/>
            <person name="Nolan M."/>
            <person name="Ohm R."/>
            <person name="Pangilinan J."/>
            <person name="Park H.-J."/>
            <person name="Ramirez L."/>
            <person name="Alfaro M."/>
            <person name="Sun H."/>
            <person name="Tritt A."/>
            <person name="Yoshinaga Y."/>
            <person name="Zwiers L.-H."/>
            <person name="Turgeon B."/>
            <person name="Goodwin S."/>
            <person name="Spatafora J."/>
            <person name="Crous P."/>
            <person name="Grigoriev I."/>
        </authorList>
    </citation>
    <scope>NUCLEOTIDE SEQUENCE</scope>
    <source>
        <strain evidence="1">CBS 119687</strain>
    </source>
</reference>
<keyword evidence="1" id="KW-0808">Transferase</keyword>
<dbReference type="PANTHER" id="PTHR11183">
    <property type="entry name" value="GLYCOGENIN SUBFAMILY MEMBER"/>
    <property type="match status" value="1"/>
</dbReference>